<organism evidence="1 2">
    <name type="scientific">Oribacterium asaccharolyticum ACB7</name>
    <dbReference type="NCBI Taxonomy" id="796944"/>
    <lineage>
        <taxon>Bacteria</taxon>
        <taxon>Bacillati</taxon>
        <taxon>Bacillota</taxon>
        <taxon>Clostridia</taxon>
        <taxon>Lachnospirales</taxon>
        <taxon>Lachnospiraceae</taxon>
        <taxon>Oribacterium</taxon>
    </lineage>
</organism>
<dbReference type="SUPFAM" id="SSF56219">
    <property type="entry name" value="DNase I-like"/>
    <property type="match status" value="1"/>
</dbReference>
<accession>G9WTN1</accession>
<evidence type="ECO:0000313" key="1">
    <source>
        <dbReference type="EMBL" id="EHL12084.1"/>
    </source>
</evidence>
<keyword evidence="2" id="KW-1185">Reference proteome</keyword>
<dbReference type="HOGENOM" id="CLU_1105678_0_0_9"/>
<dbReference type="EMBL" id="AFZD01000016">
    <property type="protein sequence ID" value="EHL12084.1"/>
    <property type="molecule type" value="Genomic_DNA"/>
</dbReference>
<proteinExistence type="predicted"/>
<gene>
    <name evidence="1" type="ORF">HMPREF9624_00391</name>
</gene>
<sequence length="244" mass="28304">MYQILNWNTALTEKRNTALTKTEKENNLSKILQFIKKFLDGKNTIAVLQQIPFKMKNEDGSWIYSDSYKKFETEFSSDEYKIISNNDFNDGFIVMQTVIVTRIKTFPPKDNNIYTKGEPTNREVAIEIENAFSLLGLHAENGEKNLTYIKSIKGIADVIVGDFNAGDYQKYTHWETFRKILPSHVCVCNLPTKCVVDENGKLIRKTCIDHIFIKRELITKCENVKVHDNINYSDHYPITFDIKL</sequence>
<evidence type="ECO:0008006" key="3">
    <source>
        <dbReference type="Google" id="ProtNLM"/>
    </source>
</evidence>
<dbReference type="Gene3D" id="3.60.10.10">
    <property type="entry name" value="Endonuclease/exonuclease/phosphatase"/>
    <property type="match status" value="1"/>
</dbReference>
<protein>
    <recommendedName>
        <fullName evidence="3">Endonuclease/exonuclease/phosphatase domain-containing protein</fullName>
    </recommendedName>
</protein>
<dbReference type="RefSeq" id="WP_009536303.1">
    <property type="nucleotide sequence ID" value="NZ_JH414504.1"/>
</dbReference>
<name>G9WTN1_9FIRM</name>
<reference evidence="1 2" key="1">
    <citation type="submission" date="2011-08" db="EMBL/GenBank/DDBJ databases">
        <title>The Genome Sequence of Oribacterium sp. ACB7.</title>
        <authorList>
            <consortium name="The Broad Institute Genome Sequencing Platform"/>
            <person name="Earl A."/>
            <person name="Ward D."/>
            <person name="Feldgarden M."/>
            <person name="Gevers D."/>
            <person name="Sizova M."/>
            <person name="Hazen A."/>
            <person name="Epstein S."/>
            <person name="Young S.K."/>
            <person name="Zeng Q."/>
            <person name="Gargeya S."/>
            <person name="Fitzgerald M."/>
            <person name="Haas B."/>
            <person name="Abouelleil A."/>
            <person name="Alvarado L."/>
            <person name="Arachchi H.M."/>
            <person name="Berlin A."/>
            <person name="Brown A."/>
            <person name="Chapman S.B."/>
            <person name="Chen Z."/>
            <person name="Dunbar C."/>
            <person name="Freedman E."/>
            <person name="Gearin G."/>
            <person name="Gellesch M."/>
            <person name="Goldberg J."/>
            <person name="Griggs A."/>
            <person name="Gujja S."/>
            <person name="Heiman D."/>
            <person name="Howarth C."/>
            <person name="Larson L."/>
            <person name="Lui A."/>
            <person name="MacDonald P.J.P."/>
            <person name="Montmayeur A."/>
            <person name="Murphy C."/>
            <person name="Neiman D."/>
            <person name="Pearson M."/>
            <person name="Priest M."/>
            <person name="Roberts A."/>
            <person name="Saif S."/>
            <person name="Shea T."/>
            <person name="Shenoy N."/>
            <person name="Sisk P."/>
            <person name="Stolte C."/>
            <person name="Sykes S."/>
            <person name="Wortman J."/>
            <person name="Nusbaum C."/>
            <person name="Birren B."/>
        </authorList>
    </citation>
    <scope>NUCLEOTIDE SEQUENCE [LARGE SCALE GENOMIC DNA]</scope>
    <source>
        <strain evidence="1 2">ACB7</strain>
    </source>
</reference>
<evidence type="ECO:0000313" key="2">
    <source>
        <dbReference type="Proteomes" id="UP000003527"/>
    </source>
</evidence>
<dbReference type="InterPro" id="IPR036691">
    <property type="entry name" value="Endo/exonu/phosph_ase_sf"/>
</dbReference>
<dbReference type="PATRIC" id="fig|796944.3.peg.1102"/>
<dbReference type="AlphaFoldDB" id="G9WTN1"/>
<comment type="caution">
    <text evidence="1">The sequence shown here is derived from an EMBL/GenBank/DDBJ whole genome shotgun (WGS) entry which is preliminary data.</text>
</comment>
<dbReference type="Proteomes" id="UP000003527">
    <property type="component" value="Unassembled WGS sequence"/>
</dbReference>